<comment type="caution">
    <text evidence="5">The sequence shown here is derived from an EMBL/GenBank/DDBJ whole genome shotgun (WGS) entry which is preliminary data.</text>
</comment>
<dbReference type="Proteomes" id="UP000434409">
    <property type="component" value="Unassembled WGS sequence"/>
</dbReference>
<sequence length="361" mass="40085">MKKQEASGRRRRIAAAAIAVALLGGILLGSYLLKTAGAKREAEDTPSSPETKGKQVTVKRSEEKGEQEEDQKGSEMFAIFGVDSRENELGEGTRSDSIMLVQVDHEKKTIRVASVYRDCLVWIEGHGFEKITHAHAYGGPELAVDTVNRNFDLQVSQYLTVNFQGVAEAVDAVGGVEQTLDEEEADVINSYIKEVNTIRKTSSGKIEKAGTYVLDGTQAVAFSRIRYTEGGDYKRTERQRAVLFQLFEKAKSLSADKKRQLLERLGKGVRTNFSAEDLLKRMKQLSEYQVEEMNAFPQVFYGGIIEGAWVEAPVTLTEMNAKLHLFLQKEENYLPSSQAQKYSDEIAVKAGGQANVDLSDQ</sequence>
<dbReference type="InterPro" id="IPR050922">
    <property type="entry name" value="LytR/CpsA/Psr_CW_biosynth"/>
</dbReference>
<evidence type="ECO:0000256" key="3">
    <source>
        <dbReference type="SAM" id="Phobius"/>
    </source>
</evidence>
<keyword evidence="3" id="KW-0812">Transmembrane</keyword>
<evidence type="ECO:0000256" key="2">
    <source>
        <dbReference type="SAM" id="MobiDB-lite"/>
    </source>
</evidence>
<dbReference type="Gene3D" id="3.40.630.190">
    <property type="entry name" value="LCP protein"/>
    <property type="match status" value="1"/>
</dbReference>
<organism evidence="5 6">
    <name type="scientific">Suipraeoptans intestinalis</name>
    <dbReference type="NCBI Taxonomy" id="2606628"/>
    <lineage>
        <taxon>Bacteria</taxon>
        <taxon>Bacillati</taxon>
        <taxon>Bacillota</taxon>
        <taxon>Clostridia</taxon>
        <taxon>Lachnospirales</taxon>
        <taxon>Lachnospiraceae</taxon>
        <taxon>Suipraeoptans</taxon>
    </lineage>
</organism>
<evidence type="ECO:0000313" key="5">
    <source>
        <dbReference type="EMBL" id="MSR93970.1"/>
    </source>
</evidence>
<comment type="similarity">
    <text evidence="1">Belongs to the LytR/CpsA/Psr (LCP) family.</text>
</comment>
<accession>A0A6N7V1G3</accession>
<keyword evidence="3" id="KW-0472">Membrane</keyword>
<keyword evidence="3" id="KW-1133">Transmembrane helix</keyword>
<dbReference type="NCBIfam" id="TIGR00350">
    <property type="entry name" value="lytR_cpsA_psr"/>
    <property type="match status" value="1"/>
</dbReference>
<dbReference type="PANTHER" id="PTHR33392">
    <property type="entry name" value="POLYISOPRENYL-TEICHOIC ACID--PEPTIDOGLYCAN TEICHOIC ACID TRANSFERASE TAGU"/>
    <property type="match status" value="1"/>
</dbReference>
<keyword evidence="6" id="KW-1185">Reference proteome</keyword>
<feature type="domain" description="Cell envelope-related transcriptional attenuator" evidence="4">
    <location>
        <begin position="94"/>
        <end position="251"/>
    </location>
</feature>
<name>A0A6N7V1G3_9FIRM</name>
<evidence type="ECO:0000256" key="1">
    <source>
        <dbReference type="ARBA" id="ARBA00006068"/>
    </source>
</evidence>
<dbReference type="Pfam" id="PF03816">
    <property type="entry name" value="LytR_cpsA_psr"/>
    <property type="match status" value="1"/>
</dbReference>
<gene>
    <name evidence="5" type="ORF">FYJ34_06805</name>
</gene>
<evidence type="ECO:0000313" key="6">
    <source>
        <dbReference type="Proteomes" id="UP000434409"/>
    </source>
</evidence>
<dbReference type="InterPro" id="IPR004474">
    <property type="entry name" value="LytR_CpsA_psr"/>
</dbReference>
<dbReference type="EMBL" id="VULY01000018">
    <property type="protein sequence ID" value="MSR93970.1"/>
    <property type="molecule type" value="Genomic_DNA"/>
</dbReference>
<dbReference type="RefSeq" id="WP_154477236.1">
    <property type="nucleotide sequence ID" value="NZ_JAQYBV010000086.1"/>
</dbReference>
<feature type="transmembrane region" description="Helical" evidence="3">
    <location>
        <begin position="12"/>
        <end position="33"/>
    </location>
</feature>
<reference evidence="5 6" key="1">
    <citation type="submission" date="2019-08" db="EMBL/GenBank/DDBJ databases">
        <title>In-depth cultivation of the pig gut microbiome towards novel bacterial diversity and tailored functional studies.</title>
        <authorList>
            <person name="Wylensek D."/>
            <person name="Hitch T.C.A."/>
            <person name="Clavel T."/>
        </authorList>
    </citation>
    <scope>NUCLEOTIDE SEQUENCE [LARGE SCALE GENOMIC DNA]</scope>
    <source>
        <strain evidence="5 6">68-1-5</strain>
    </source>
</reference>
<evidence type="ECO:0000259" key="4">
    <source>
        <dbReference type="Pfam" id="PF03816"/>
    </source>
</evidence>
<protein>
    <submittedName>
        <fullName evidence="5">LytR family transcriptional regulator</fullName>
    </submittedName>
</protein>
<dbReference type="AlphaFoldDB" id="A0A6N7V1G3"/>
<proteinExistence type="inferred from homology"/>
<feature type="region of interest" description="Disordered" evidence="2">
    <location>
        <begin position="38"/>
        <end position="77"/>
    </location>
</feature>
<dbReference type="PANTHER" id="PTHR33392:SF6">
    <property type="entry name" value="POLYISOPRENYL-TEICHOIC ACID--PEPTIDOGLYCAN TEICHOIC ACID TRANSFERASE TAGU"/>
    <property type="match status" value="1"/>
</dbReference>